<dbReference type="RefSeq" id="WP_381429943.1">
    <property type="nucleotide sequence ID" value="NZ_JBHSNO010000001.1"/>
</dbReference>
<dbReference type="SUPFAM" id="SSF53800">
    <property type="entry name" value="Chelatase"/>
    <property type="match status" value="1"/>
</dbReference>
<dbReference type="PANTHER" id="PTHR33542:SF3">
    <property type="entry name" value="SIROHYDROCHLORIN FERROCHELATASE, CHLOROPLASTIC"/>
    <property type="match status" value="1"/>
</dbReference>
<evidence type="ECO:0000313" key="3">
    <source>
        <dbReference type="EMBL" id="MFC5587664.1"/>
    </source>
</evidence>
<organism evidence="3 4">
    <name type="scientific">Sporosarcina soli</name>
    <dbReference type="NCBI Taxonomy" id="334736"/>
    <lineage>
        <taxon>Bacteria</taxon>
        <taxon>Bacillati</taxon>
        <taxon>Bacillota</taxon>
        <taxon>Bacilli</taxon>
        <taxon>Bacillales</taxon>
        <taxon>Caryophanaceae</taxon>
        <taxon>Sporosarcina</taxon>
    </lineage>
</organism>
<evidence type="ECO:0000256" key="1">
    <source>
        <dbReference type="ARBA" id="ARBA00022723"/>
    </source>
</evidence>
<dbReference type="CDD" id="cd03414">
    <property type="entry name" value="CbiX_SirB_C"/>
    <property type="match status" value="1"/>
</dbReference>
<dbReference type="InterPro" id="IPR050963">
    <property type="entry name" value="Sirohydro_Cobaltochel/CbiX"/>
</dbReference>
<gene>
    <name evidence="3" type="ORF">ACFPRA_01910</name>
</gene>
<evidence type="ECO:0000313" key="4">
    <source>
        <dbReference type="Proteomes" id="UP001596109"/>
    </source>
</evidence>
<keyword evidence="2" id="KW-0456">Lyase</keyword>
<dbReference type="PANTHER" id="PTHR33542">
    <property type="entry name" value="SIROHYDROCHLORIN FERROCHELATASE, CHLOROPLASTIC"/>
    <property type="match status" value="1"/>
</dbReference>
<comment type="caution">
    <text evidence="3">The sequence shown here is derived from an EMBL/GenBank/DDBJ whole genome shotgun (WGS) entry which is preliminary data.</text>
</comment>
<sequence>MQAVLYVGHGSRLKAGVDEAIQFIERCKSRIDVPIQEICFLELAEPNIEEGIAKCVERGATSIAVVPILLLTANHANEDIPFEIEVGKILYPDVAFTYGKPLGIHSKIVDSLYDRIVEQQVPIAEDAHVLLIGRGSSDPAVKRDLTEIARLLKEKYSFSDVDISFLYGAKPSFEDALRQLKEARHQQVFIIPYLLFTGILMKSIEKKVAQQFSADQQLILCNSLGYHEAVEEVLAERVNELLETPEVWQLIS</sequence>
<dbReference type="InterPro" id="IPR002762">
    <property type="entry name" value="CbiX-like"/>
</dbReference>
<dbReference type="EMBL" id="JBHSNO010000001">
    <property type="protein sequence ID" value="MFC5587664.1"/>
    <property type="molecule type" value="Genomic_DNA"/>
</dbReference>
<keyword evidence="4" id="KW-1185">Reference proteome</keyword>
<dbReference type="Gene3D" id="3.40.50.1400">
    <property type="match status" value="2"/>
</dbReference>
<evidence type="ECO:0000256" key="2">
    <source>
        <dbReference type="ARBA" id="ARBA00023239"/>
    </source>
</evidence>
<protein>
    <submittedName>
        <fullName evidence="3">Sirohydrochlorin chelatase</fullName>
    </submittedName>
</protein>
<name>A0ABW0TFK6_9BACL</name>
<proteinExistence type="predicted"/>
<dbReference type="Pfam" id="PF01903">
    <property type="entry name" value="CbiX"/>
    <property type="match status" value="2"/>
</dbReference>
<keyword evidence="1" id="KW-0479">Metal-binding</keyword>
<dbReference type="CDD" id="cd03416">
    <property type="entry name" value="CbiX_SirB_N"/>
    <property type="match status" value="1"/>
</dbReference>
<reference evidence="4" key="1">
    <citation type="journal article" date="2019" name="Int. J. Syst. Evol. Microbiol.">
        <title>The Global Catalogue of Microorganisms (GCM) 10K type strain sequencing project: providing services to taxonomists for standard genome sequencing and annotation.</title>
        <authorList>
            <consortium name="The Broad Institute Genomics Platform"/>
            <consortium name="The Broad Institute Genome Sequencing Center for Infectious Disease"/>
            <person name="Wu L."/>
            <person name="Ma J."/>
        </authorList>
    </citation>
    <scope>NUCLEOTIDE SEQUENCE [LARGE SCALE GENOMIC DNA]</scope>
    <source>
        <strain evidence="4">CGMCC 4.1434</strain>
    </source>
</reference>
<accession>A0ABW0TFK6</accession>
<dbReference type="Proteomes" id="UP001596109">
    <property type="component" value="Unassembled WGS sequence"/>
</dbReference>